<gene>
    <name evidence="2" type="ORF">SAMN04487969_102320</name>
</gene>
<dbReference type="Proteomes" id="UP000183410">
    <property type="component" value="Unassembled WGS sequence"/>
</dbReference>
<keyword evidence="1" id="KW-0472">Membrane</keyword>
<dbReference type="RefSeq" id="WP_052736878.1">
    <property type="nucleotide sequence ID" value="NZ_FONN01000002.1"/>
</dbReference>
<evidence type="ECO:0000313" key="3">
    <source>
        <dbReference type="Proteomes" id="UP000183410"/>
    </source>
</evidence>
<protein>
    <submittedName>
        <fullName evidence="2">ABC-2 family transporter protein</fullName>
    </submittedName>
</protein>
<accession>A0A1I2A908</accession>
<proteinExistence type="predicted"/>
<sequence>MAGVVWAMLQQGWAEEDIVIYPTYVAVLRFIRVMVNITFAIFAAVLMARIIIGEYANKTISLLSVYPIDRSKLLLSKLTLISLVTLAVLVVSNLFISVVLMDKARLA</sequence>
<dbReference type="OrthoDB" id="9784784at2"/>
<dbReference type="GO" id="GO:0005886">
    <property type="term" value="C:plasma membrane"/>
    <property type="evidence" value="ECO:0007669"/>
    <property type="project" value="UniProtKB-SubCell"/>
</dbReference>
<organism evidence="2 3">
    <name type="scientific">Paenibacillus algorifonticola</name>
    <dbReference type="NCBI Taxonomy" id="684063"/>
    <lineage>
        <taxon>Bacteria</taxon>
        <taxon>Bacillati</taxon>
        <taxon>Bacillota</taxon>
        <taxon>Bacilli</taxon>
        <taxon>Bacillales</taxon>
        <taxon>Paenibacillaceae</taxon>
        <taxon>Paenibacillus</taxon>
    </lineage>
</organism>
<evidence type="ECO:0000256" key="1">
    <source>
        <dbReference type="SAM" id="Phobius"/>
    </source>
</evidence>
<keyword evidence="3" id="KW-1185">Reference proteome</keyword>
<evidence type="ECO:0000313" key="2">
    <source>
        <dbReference type="EMBL" id="SFE39473.1"/>
    </source>
</evidence>
<keyword evidence="1" id="KW-0812">Transmembrane</keyword>
<dbReference type="EMBL" id="FONN01000002">
    <property type="protein sequence ID" value="SFE39473.1"/>
    <property type="molecule type" value="Genomic_DNA"/>
</dbReference>
<feature type="transmembrane region" description="Helical" evidence="1">
    <location>
        <begin position="73"/>
        <end position="101"/>
    </location>
</feature>
<dbReference type="AlphaFoldDB" id="A0A1I2A908"/>
<keyword evidence="1" id="KW-1133">Transmembrane helix</keyword>
<name>A0A1I2A908_9BACL</name>
<dbReference type="Pfam" id="PF12679">
    <property type="entry name" value="ABC2_membrane_2"/>
    <property type="match status" value="1"/>
</dbReference>
<reference evidence="3" key="1">
    <citation type="submission" date="2016-10" db="EMBL/GenBank/DDBJ databases">
        <authorList>
            <person name="Varghese N."/>
            <person name="Submissions S."/>
        </authorList>
    </citation>
    <scope>NUCLEOTIDE SEQUENCE [LARGE SCALE GENOMIC DNA]</scope>
    <source>
        <strain evidence="3">CGMCC 1.10223</strain>
    </source>
</reference>
<feature type="transmembrane region" description="Helical" evidence="1">
    <location>
        <begin position="30"/>
        <end position="52"/>
    </location>
</feature>
<dbReference type="GO" id="GO:0140359">
    <property type="term" value="F:ABC-type transporter activity"/>
    <property type="evidence" value="ECO:0007669"/>
    <property type="project" value="InterPro"/>
</dbReference>